<name>A0AAV9AXV4_ACOGR</name>
<accession>A0AAV9AXV4</accession>
<reference evidence="1" key="1">
    <citation type="journal article" date="2023" name="Nat. Commun.">
        <title>Diploid and tetraploid genomes of Acorus and the evolution of monocots.</title>
        <authorList>
            <person name="Ma L."/>
            <person name="Liu K.W."/>
            <person name="Li Z."/>
            <person name="Hsiao Y.Y."/>
            <person name="Qi Y."/>
            <person name="Fu T."/>
            <person name="Tang G.D."/>
            <person name="Zhang D."/>
            <person name="Sun W.H."/>
            <person name="Liu D.K."/>
            <person name="Li Y."/>
            <person name="Chen G.Z."/>
            <person name="Liu X.D."/>
            <person name="Liao X.Y."/>
            <person name="Jiang Y.T."/>
            <person name="Yu X."/>
            <person name="Hao Y."/>
            <person name="Huang J."/>
            <person name="Zhao X.W."/>
            <person name="Ke S."/>
            <person name="Chen Y.Y."/>
            <person name="Wu W.L."/>
            <person name="Hsu J.L."/>
            <person name="Lin Y.F."/>
            <person name="Huang M.D."/>
            <person name="Li C.Y."/>
            <person name="Huang L."/>
            <person name="Wang Z.W."/>
            <person name="Zhao X."/>
            <person name="Zhong W.Y."/>
            <person name="Peng D.H."/>
            <person name="Ahmad S."/>
            <person name="Lan S."/>
            <person name="Zhang J.S."/>
            <person name="Tsai W.C."/>
            <person name="Van de Peer Y."/>
            <person name="Liu Z.J."/>
        </authorList>
    </citation>
    <scope>NUCLEOTIDE SEQUENCE</scope>
    <source>
        <strain evidence="1">SCP</strain>
    </source>
</reference>
<keyword evidence="2" id="KW-1185">Reference proteome</keyword>
<reference evidence="1" key="2">
    <citation type="submission" date="2023-06" db="EMBL/GenBank/DDBJ databases">
        <authorList>
            <person name="Ma L."/>
            <person name="Liu K.-W."/>
            <person name="Li Z."/>
            <person name="Hsiao Y.-Y."/>
            <person name="Qi Y."/>
            <person name="Fu T."/>
            <person name="Tang G."/>
            <person name="Zhang D."/>
            <person name="Sun W.-H."/>
            <person name="Liu D.-K."/>
            <person name="Li Y."/>
            <person name="Chen G.-Z."/>
            <person name="Liu X.-D."/>
            <person name="Liao X.-Y."/>
            <person name="Jiang Y.-T."/>
            <person name="Yu X."/>
            <person name="Hao Y."/>
            <person name="Huang J."/>
            <person name="Zhao X.-W."/>
            <person name="Ke S."/>
            <person name="Chen Y.-Y."/>
            <person name="Wu W.-L."/>
            <person name="Hsu J.-L."/>
            <person name="Lin Y.-F."/>
            <person name="Huang M.-D."/>
            <person name="Li C.-Y."/>
            <person name="Huang L."/>
            <person name="Wang Z.-W."/>
            <person name="Zhao X."/>
            <person name="Zhong W.-Y."/>
            <person name="Peng D.-H."/>
            <person name="Ahmad S."/>
            <person name="Lan S."/>
            <person name="Zhang J.-S."/>
            <person name="Tsai W.-C."/>
            <person name="Van De Peer Y."/>
            <person name="Liu Z.-J."/>
        </authorList>
    </citation>
    <scope>NUCLEOTIDE SEQUENCE</scope>
    <source>
        <strain evidence="1">SCP</strain>
        <tissue evidence="1">Leaves</tissue>
    </source>
</reference>
<comment type="caution">
    <text evidence="1">The sequence shown here is derived from an EMBL/GenBank/DDBJ whole genome shotgun (WGS) entry which is preliminary data.</text>
</comment>
<sequence length="93" mass="10651">MIRPLLHGGPWFRLKRRSSSTARKVEGQIQLLRPFHGLASNVLLCVLSRVSSHPALISSPAQLPAIIVMRLRRWHTTCVTGWINSRHSFDWRS</sequence>
<gene>
    <name evidence="1" type="ORF">QJS04_geneDACA006406</name>
</gene>
<dbReference type="AlphaFoldDB" id="A0AAV9AXV4"/>
<dbReference type="EMBL" id="JAUJYN010000006">
    <property type="protein sequence ID" value="KAK1269218.1"/>
    <property type="molecule type" value="Genomic_DNA"/>
</dbReference>
<organism evidence="1 2">
    <name type="scientific">Acorus gramineus</name>
    <name type="common">Dwarf sweet flag</name>
    <dbReference type="NCBI Taxonomy" id="55184"/>
    <lineage>
        <taxon>Eukaryota</taxon>
        <taxon>Viridiplantae</taxon>
        <taxon>Streptophyta</taxon>
        <taxon>Embryophyta</taxon>
        <taxon>Tracheophyta</taxon>
        <taxon>Spermatophyta</taxon>
        <taxon>Magnoliopsida</taxon>
        <taxon>Liliopsida</taxon>
        <taxon>Acoraceae</taxon>
        <taxon>Acorus</taxon>
    </lineage>
</organism>
<evidence type="ECO:0000313" key="2">
    <source>
        <dbReference type="Proteomes" id="UP001179952"/>
    </source>
</evidence>
<protein>
    <submittedName>
        <fullName evidence="1">Uncharacterized protein</fullName>
    </submittedName>
</protein>
<evidence type="ECO:0000313" key="1">
    <source>
        <dbReference type="EMBL" id="KAK1269218.1"/>
    </source>
</evidence>
<dbReference type="Proteomes" id="UP001179952">
    <property type="component" value="Unassembled WGS sequence"/>
</dbReference>
<proteinExistence type="predicted"/>